<dbReference type="CDD" id="cd03809">
    <property type="entry name" value="GT4_MtfB-like"/>
    <property type="match status" value="1"/>
</dbReference>
<dbReference type="Proteomes" id="UP000175744">
    <property type="component" value="Unassembled WGS sequence"/>
</dbReference>
<evidence type="ECO:0000256" key="1">
    <source>
        <dbReference type="ARBA" id="ARBA00022679"/>
    </source>
</evidence>
<name>A0A1E8EYY0_9CLOT</name>
<keyword evidence="5" id="KW-1185">Reference proteome</keyword>
<proteinExistence type="predicted"/>
<organism evidence="4 5">
    <name type="scientific">Clostridium acetireducens DSM 10703</name>
    <dbReference type="NCBI Taxonomy" id="1121290"/>
    <lineage>
        <taxon>Bacteria</taxon>
        <taxon>Bacillati</taxon>
        <taxon>Bacillota</taxon>
        <taxon>Clostridia</taxon>
        <taxon>Eubacteriales</taxon>
        <taxon>Clostridiaceae</taxon>
        <taxon>Clostridium</taxon>
    </lineage>
</organism>
<keyword evidence="1 4" id="KW-0808">Transferase</keyword>
<dbReference type="GO" id="GO:0102710">
    <property type="term" value="F:D-inositol-3-phosphate glycosyltransferase activity"/>
    <property type="evidence" value="ECO:0007669"/>
    <property type="project" value="UniProtKB-EC"/>
</dbReference>
<comment type="caution">
    <text evidence="4">The sequence shown here is derived from an EMBL/GenBank/DDBJ whole genome shotgun (WGS) entry which is preliminary data.</text>
</comment>
<dbReference type="RefSeq" id="WP_070110169.1">
    <property type="nucleotide sequence ID" value="NZ_LZFO01000014.1"/>
</dbReference>
<reference evidence="4 5" key="1">
    <citation type="submission" date="2016-06" db="EMBL/GenBank/DDBJ databases">
        <title>Genome sequence of Clostridium acetireducens DSM 10703.</title>
        <authorList>
            <person name="Poehlein A."/>
            <person name="Fluechter S."/>
            <person name="Duerre P."/>
            <person name="Daniel R."/>
        </authorList>
    </citation>
    <scope>NUCLEOTIDE SEQUENCE [LARGE SCALE GENOMIC DNA]</scope>
    <source>
        <strain evidence="4 5">DSM 10703</strain>
    </source>
</reference>
<dbReference type="GO" id="GO:0009103">
    <property type="term" value="P:lipopolysaccharide biosynthetic process"/>
    <property type="evidence" value="ECO:0007669"/>
    <property type="project" value="TreeGrafter"/>
</dbReference>
<accession>A0A1E8EYY0</accession>
<dbReference type="PANTHER" id="PTHR46401">
    <property type="entry name" value="GLYCOSYLTRANSFERASE WBBK-RELATED"/>
    <property type="match status" value="1"/>
</dbReference>
<dbReference type="InterPro" id="IPR001296">
    <property type="entry name" value="Glyco_trans_1"/>
</dbReference>
<dbReference type="EMBL" id="LZFO01000014">
    <property type="protein sequence ID" value="OFI06168.1"/>
    <property type="molecule type" value="Genomic_DNA"/>
</dbReference>
<evidence type="ECO:0000259" key="3">
    <source>
        <dbReference type="Pfam" id="PF13439"/>
    </source>
</evidence>
<dbReference type="PANTHER" id="PTHR46401:SF2">
    <property type="entry name" value="GLYCOSYLTRANSFERASE WBBK-RELATED"/>
    <property type="match status" value="1"/>
</dbReference>
<dbReference type="Pfam" id="PF13439">
    <property type="entry name" value="Glyco_transf_4"/>
    <property type="match status" value="1"/>
</dbReference>
<dbReference type="FunFam" id="3.40.50.2000:FF:000119">
    <property type="entry name" value="Glycosyl transferase group 1"/>
    <property type="match status" value="1"/>
</dbReference>
<dbReference type="STRING" id="1121290.CLAOCE_12010"/>
<protein>
    <submittedName>
        <fullName evidence="4">D-inositol 3-phosphate glycosyltransferase</fullName>
        <ecNumber evidence="4">2.4.1.250</ecNumber>
    </submittedName>
</protein>
<evidence type="ECO:0000313" key="5">
    <source>
        <dbReference type="Proteomes" id="UP000175744"/>
    </source>
</evidence>
<feature type="domain" description="Glycosyl transferase family 1" evidence="2">
    <location>
        <begin position="188"/>
        <end position="348"/>
    </location>
</feature>
<dbReference type="EC" id="2.4.1.250" evidence="4"/>
<sequence>MKIAVDARGINWYKGTGIGTYTEKLFKNIVKLDNNNHYHFYWSGKDFENFKTKNTNIILTGKKQQNFFQQYYIPNNIKDNKIDIYHIPQNGIGFCKYIQCKKIVTIHDLIPYIMPLTVGKGYLLKFLREMPNIINDSDAIITVSEYSKKDILKFFPVDENKIFVTPLAADEKYKPLDKEKCKHIIKEKYHIDKPFILYLGGFSARKNIKSLILAFSKVYKKLTKKYNLVIVGKCTDQYKYLNDISNNLYMGSNIVFTGFVPEKYLPLFYNAAELFIYPSFYEGFGLPPLEAMSCGTPVIASNVSSIPEVMGRGGILINPYNLNELELAIENVLNDEKTKNHLIDKSIKQSSLFSWKKTAISTIKIYEEVLKKK</sequence>
<keyword evidence="4" id="KW-0328">Glycosyltransferase</keyword>
<dbReference type="OrthoDB" id="9797829at2"/>
<dbReference type="AlphaFoldDB" id="A0A1E8EYY0"/>
<dbReference type="SUPFAM" id="SSF53756">
    <property type="entry name" value="UDP-Glycosyltransferase/glycogen phosphorylase"/>
    <property type="match status" value="1"/>
</dbReference>
<dbReference type="PATRIC" id="fig|1121290.3.peg.1185"/>
<evidence type="ECO:0000259" key="2">
    <source>
        <dbReference type="Pfam" id="PF00534"/>
    </source>
</evidence>
<feature type="domain" description="Glycosyltransferase subfamily 4-like N-terminal" evidence="3">
    <location>
        <begin position="17"/>
        <end position="170"/>
    </location>
</feature>
<evidence type="ECO:0000313" key="4">
    <source>
        <dbReference type="EMBL" id="OFI06168.1"/>
    </source>
</evidence>
<dbReference type="InterPro" id="IPR028098">
    <property type="entry name" value="Glyco_trans_4-like_N"/>
</dbReference>
<dbReference type="Pfam" id="PF00534">
    <property type="entry name" value="Glycos_transf_1"/>
    <property type="match status" value="1"/>
</dbReference>
<gene>
    <name evidence="4" type="primary">mshA_1</name>
    <name evidence="4" type="ORF">CLOACE_12010</name>
</gene>
<dbReference type="Gene3D" id="3.40.50.2000">
    <property type="entry name" value="Glycogen Phosphorylase B"/>
    <property type="match status" value="2"/>
</dbReference>